<dbReference type="Proteomes" id="UP000763641">
    <property type="component" value="Unassembled WGS sequence"/>
</dbReference>
<evidence type="ECO:0000313" key="2">
    <source>
        <dbReference type="EMBL" id="MBM6577756.1"/>
    </source>
</evidence>
<protein>
    <submittedName>
        <fullName evidence="2">Uncharacterized protein</fullName>
    </submittedName>
</protein>
<reference evidence="2 3" key="1">
    <citation type="submission" date="2020-12" db="EMBL/GenBank/DDBJ databases">
        <title>Sphingomonas sp.</title>
        <authorList>
            <person name="Kim M.K."/>
        </authorList>
    </citation>
    <scope>NUCLEOTIDE SEQUENCE [LARGE SCALE GENOMIC DNA]</scope>
    <source>
        <strain evidence="2 3">BT552</strain>
    </source>
</reference>
<name>A0ABS2DCF5_9SPHN</name>
<organism evidence="2 3">
    <name type="scientific">Sphingomonas longa</name>
    <dbReference type="NCBI Taxonomy" id="2778730"/>
    <lineage>
        <taxon>Bacteria</taxon>
        <taxon>Pseudomonadati</taxon>
        <taxon>Pseudomonadota</taxon>
        <taxon>Alphaproteobacteria</taxon>
        <taxon>Sphingomonadales</taxon>
        <taxon>Sphingomonadaceae</taxon>
        <taxon>Sphingomonas</taxon>
    </lineage>
</organism>
<sequence length="84" mass="8797">MHIDNSVAPVSLDRRHRARLKLKVGRRSALRLDLAISSSGLLAIGGLVSSILLATAVVVQVATRGRDTKGGSAVSHHQEAIPAP</sequence>
<accession>A0ABS2DCF5</accession>
<dbReference type="EMBL" id="JAFEMC010000004">
    <property type="protein sequence ID" value="MBM6577756.1"/>
    <property type="molecule type" value="Genomic_DNA"/>
</dbReference>
<comment type="caution">
    <text evidence="2">The sequence shown here is derived from an EMBL/GenBank/DDBJ whole genome shotgun (WGS) entry which is preliminary data.</text>
</comment>
<feature type="transmembrane region" description="Helical" evidence="1">
    <location>
        <begin position="34"/>
        <end position="59"/>
    </location>
</feature>
<keyword evidence="1" id="KW-1133">Transmembrane helix</keyword>
<evidence type="ECO:0000313" key="3">
    <source>
        <dbReference type="Proteomes" id="UP000763641"/>
    </source>
</evidence>
<keyword evidence="1" id="KW-0472">Membrane</keyword>
<dbReference type="RefSeq" id="WP_204199850.1">
    <property type="nucleotide sequence ID" value="NZ_JAFEMC010000004.1"/>
</dbReference>
<evidence type="ECO:0000256" key="1">
    <source>
        <dbReference type="SAM" id="Phobius"/>
    </source>
</evidence>
<proteinExistence type="predicted"/>
<keyword evidence="1" id="KW-0812">Transmembrane</keyword>
<keyword evidence="3" id="KW-1185">Reference proteome</keyword>
<gene>
    <name evidence="2" type="ORF">ILT43_15345</name>
</gene>